<sequence length="606" mass="61735">MRNHRPLAVAVAIAAFATMLLPGLGWSAPAAEAAEPGSPTDHPITVVLALGDSTPITSSPDELMALAETQIAELRQYWLDMSGGVVDLRLESIQWADTDDDGITDQARCSPRSNRGERIAAVKEDLGYVGSPRSHLFYFIVAGCSFGGVGVQTGSIDSSTWLDVEQGGGNPRQDAPIAHELGHNLSLGHAGAYVCADGSVYGPLVADGGSCVWYEYSDSVSMMGAAVPRAQGSLPVPRAIQLGFLTAADYTDVTGDFSGEVTLQSRDLLTGMRAAQITDPITGEKFWIEYATEDRYSVGNWNARSSVDWDGTTYRRGYGVRVLVEQPSNGTGVLASPAGADGMRALYWNPGQTFTSPSGGISVEVLATSRTTATLSIVTRADVIAPAQPSSLASDGFTVTGAAEPGAVVTITAVDGTVLGSATAGADGLFEAPLSPAQLNGAVLAATATDQTGNVSPAASVTVARAPLTAVAQRSSVATDETQTVVGTGFAPGEPVQARFGDAGQPFDTQVADSSGAVTFTFALPSATPAGPVQVVLIGAASGQVAVSFEVRASAAPGTGSGAGGPGGSGTTRLPATGGDATPWAVVAFAIVGMLGGAALLRRRRV</sequence>
<evidence type="ECO:0000313" key="9">
    <source>
        <dbReference type="EMBL" id="WDM44851.1"/>
    </source>
</evidence>
<dbReference type="InterPro" id="IPR041498">
    <property type="entry name" value="Big_6"/>
</dbReference>
<proteinExistence type="predicted"/>
<feature type="chain" id="PRO_5047430712" evidence="7">
    <location>
        <begin position="34"/>
        <end position="606"/>
    </location>
</feature>
<evidence type="ECO:0000256" key="7">
    <source>
        <dbReference type="SAM" id="SignalP"/>
    </source>
</evidence>
<evidence type="ECO:0000256" key="4">
    <source>
        <dbReference type="ARBA" id="ARBA00023088"/>
    </source>
</evidence>
<dbReference type="SUPFAM" id="SSF55486">
    <property type="entry name" value="Metalloproteases ('zincins'), catalytic domain"/>
    <property type="match status" value="1"/>
</dbReference>
<evidence type="ECO:0000259" key="8">
    <source>
        <dbReference type="PROSITE" id="PS50847"/>
    </source>
</evidence>
<dbReference type="Pfam" id="PF17936">
    <property type="entry name" value="Big_6"/>
    <property type="match status" value="1"/>
</dbReference>
<dbReference type="EMBL" id="CP078075">
    <property type="protein sequence ID" value="WDM44851.1"/>
    <property type="molecule type" value="Genomic_DNA"/>
</dbReference>
<keyword evidence="2" id="KW-0964">Secreted</keyword>
<dbReference type="RefSeq" id="WP_282215003.1">
    <property type="nucleotide sequence ID" value="NZ_BAAAUN010000001.1"/>
</dbReference>
<gene>
    <name evidence="9" type="ORF">KV395_17055</name>
</gene>
<keyword evidence="1" id="KW-0134">Cell wall</keyword>
<keyword evidence="3 7" id="KW-0732">Signal</keyword>
<feature type="domain" description="Gram-positive cocci surface proteins LPxTG" evidence="8">
    <location>
        <begin position="574"/>
        <end position="606"/>
    </location>
</feature>
<dbReference type="NCBIfam" id="TIGR01167">
    <property type="entry name" value="LPXTG_anchor"/>
    <property type="match status" value="1"/>
</dbReference>
<dbReference type="Gene3D" id="2.60.40.10">
    <property type="entry name" value="Immunoglobulins"/>
    <property type="match status" value="1"/>
</dbReference>
<protein>
    <submittedName>
        <fullName evidence="9">LPXTG cell wall anchor domain-containing protein</fullName>
    </submittedName>
</protein>
<keyword evidence="4" id="KW-0572">Peptidoglycan-anchor</keyword>
<feature type="signal peptide" evidence="7">
    <location>
        <begin position="1"/>
        <end position="33"/>
    </location>
</feature>
<evidence type="ECO:0000256" key="3">
    <source>
        <dbReference type="ARBA" id="ARBA00022729"/>
    </source>
</evidence>
<organism evidence="9 10">
    <name type="scientific">Microbacterium luteolum</name>
    <name type="common">Aureobacterium luteolum</name>
    <dbReference type="NCBI Taxonomy" id="69367"/>
    <lineage>
        <taxon>Bacteria</taxon>
        <taxon>Bacillati</taxon>
        <taxon>Actinomycetota</taxon>
        <taxon>Actinomycetes</taxon>
        <taxon>Micrococcales</taxon>
        <taxon>Microbacteriaceae</taxon>
        <taxon>Microbacterium</taxon>
    </lineage>
</organism>
<name>A0ABY7XRQ0_MICLT</name>
<evidence type="ECO:0000313" key="10">
    <source>
        <dbReference type="Proteomes" id="UP001215097"/>
    </source>
</evidence>
<keyword evidence="10" id="KW-1185">Reference proteome</keyword>
<dbReference type="Proteomes" id="UP001215097">
    <property type="component" value="Chromosome"/>
</dbReference>
<feature type="region of interest" description="Disordered" evidence="5">
    <location>
        <begin position="556"/>
        <end position="576"/>
    </location>
</feature>
<reference evidence="9 10" key="1">
    <citation type="submission" date="2021-06" db="EMBL/GenBank/DDBJ databases">
        <title>Genome-based taxonomic framework of Microbacterium strains isolated from marine environment, the description of four new species and reclassification of four preexisting species.</title>
        <authorList>
            <person name="Lee S.D."/>
            <person name="Kim S.-M."/>
            <person name="Byeon Y.-S."/>
            <person name="Yang H.L."/>
            <person name="Kim I.S."/>
        </authorList>
    </citation>
    <scope>NUCLEOTIDE SEQUENCE [LARGE SCALE GENOMIC DNA]</scope>
    <source>
        <strain evidence="9 10">KACC 14465</strain>
    </source>
</reference>
<dbReference type="InterPro" id="IPR013783">
    <property type="entry name" value="Ig-like_fold"/>
</dbReference>
<keyword evidence="6" id="KW-1133">Transmembrane helix</keyword>
<feature type="transmembrane region" description="Helical" evidence="6">
    <location>
        <begin position="581"/>
        <end position="601"/>
    </location>
</feature>
<keyword evidence="6" id="KW-0812">Transmembrane</keyword>
<evidence type="ECO:0000256" key="2">
    <source>
        <dbReference type="ARBA" id="ARBA00022525"/>
    </source>
</evidence>
<dbReference type="PROSITE" id="PS50847">
    <property type="entry name" value="GRAM_POS_ANCHORING"/>
    <property type="match status" value="1"/>
</dbReference>
<evidence type="ECO:0000256" key="5">
    <source>
        <dbReference type="SAM" id="MobiDB-lite"/>
    </source>
</evidence>
<accession>A0ABY7XRQ0</accession>
<keyword evidence="6" id="KW-0472">Membrane</keyword>
<evidence type="ECO:0000256" key="1">
    <source>
        <dbReference type="ARBA" id="ARBA00022512"/>
    </source>
</evidence>
<evidence type="ECO:0000256" key="6">
    <source>
        <dbReference type="SAM" id="Phobius"/>
    </source>
</evidence>
<feature type="compositionally biased region" description="Gly residues" evidence="5">
    <location>
        <begin position="559"/>
        <end position="570"/>
    </location>
</feature>
<dbReference type="InterPro" id="IPR019931">
    <property type="entry name" value="LPXTG_anchor"/>
</dbReference>